<reference evidence="1" key="1">
    <citation type="journal article" date="2018" name="Nat. Genet.">
        <title>Extensive intraspecific gene order and gene structural variations between Mo17 and other maize genomes.</title>
        <authorList>
            <person name="Sun S."/>
            <person name="Zhou Y."/>
            <person name="Chen J."/>
            <person name="Shi J."/>
            <person name="Zhao H."/>
            <person name="Zhao H."/>
            <person name="Song W."/>
            <person name="Zhang M."/>
            <person name="Cui Y."/>
            <person name="Dong X."/>
            <person name="Liu H."/>
            <person name="Ma X."/>
            <person name="Jiao Y."/>
            <person name="Wang B."/>
            <person name="Wei X."/>
            <person name="Stein J.C."/>
            <person name="Glaubitz J.C."/>
            <person name="Lu F."/>
            <person name="Yu G."/>
            <person name="Liang C."/>
            <person name="Fengler K."/>
            <person name="Li B."/>
            <person name="Rafalski A."/>
            <person name="Schnable P.S."/>
            <person name="Ware D.H."/>
            <person name="Buckler E.S."/>
            <person name="Lai J."/>
        </authorList>
    </citation>
    <scope>NUCLEOTIDE SEQUENCE [LARGE SCALE GENOMIC DNA]</scope>
    <source>
        <tissue evidence="1">Seedling</tissue>
    </source>
</reference>
<dbReference type="AlphaFoldDB" id="A0A3L6EF05"/>
<proteinExistence type="predicted"/>
<name>A0A3L6EF05_MAIZE</name>
<organism evidence="1">
    <name type="scientific">Zea mays</name>
    <name type="common">Maize</name>
    <dbReference type="NCBI Taxonomy" id="4577"/>
    <lineage>
        <taxon>Eukaryota</taxon>
        <taxon>Viridiplantae</taxon>
        <taxon>Streptophyta</taxon>
        <taxon>Embryophyta</taxon>
        <taxon>Tracheophyta</taxon>
        <taxon>Spermatophyta</taxon>
        <taxon>Magnoliopsida</taxon>
        <taxon>Liliopsida</taxon>
        <taxon>Poales</taxon>
        <taxon>Poaceae</taxon>
        <taxon>PACMAD clade</taxon>
        <taxon>Panicoideae</taxon>
        <taxon>Andropogonodae</taxon>
        <taxon>Andropogoneae</taxon>
        <taxon>Tripsacinae</taxon>
        <taxon>Zea</taxon>
    </lineage>
</organism>
<sequence length="51" mass="5695">KPGTRSSFQKHLFRERGNNLVPVVLKSCLSTITCTTFPFLDPIYPGTLLVT</sequence>
<gene>
    <name evidence="1" type="ORF">Zm00014a_029595</name>
</gene>
<feature type="non-terminal residue" evidence="1">
    <location>
        <position position="1"/>
    </location>
</feature>
<dbReference type="EMBL" id="NCVQ01000007">
    <property type="protein sequence ID" value="PWZ19390.1"/>
    <property type="molecule type" value="Genomic_DNA"/>
</dbReference>
<evidence type="ECO:0000313" key="1">
    <source>
        <dbReference type="EMBL" id="PWZ19390.1"/>
    </source>
</evidence>
<dbReference type="Proteomes" id="UP000251960">
    <property type="component" value="Chromosome 6"/>
</dbReference>
<protein>
    <submittedName>
        <fullName evidence="1">Uncharacterized protein</fullName>
    </submittedName>
</protein>
<accession>A0A3L6EF05</accession>
<comment type="caution">
    <text evidence="1">The sequence shown here is derived from an EMBL/GenBank/DDBJ whole genome shotgun (WGS) entry which is preliminary data.</text>
</comment>